<evidence type="ECO:0000313" key="1">
    <source>
        <dbReference type="EMBL" id="RKS95945.1"/>
    </source>
</evidence>
<keyword evidence="2" id="KW-1185">Reference proteome</keyword>
<protein>
    <submittedName>
        <fullName evidence="1">Uncharacterized protein</fullName>
    </submittedName>
</protein>
<dbReference type="Proteomes" id="UP000272428">
    <property type="component" value="Unassembled WGS sequence"/>
</dbReference>
<accession>A0A495S7V9</accession>
<dbReference type="EMBL" id="RBXB01000004">
    <property type="protein sequence ID" value="RKS95945.1"/>
    <property type="molecule type" value="Genomic_DNA"/>
</dbReference>
<name>A0A495S7V9_9FLAO</name>
<gene>
    <name evidence="1" type="ORF">BCF58_3433</name>
</gene>
<dbReference type="PANTHER" id="PTHR34204:SF3">
    <property type="entry name" value="ASCH DOMAIN-CONTAINING PROTEIN"/>
    <property type="match status" value="1"/>
</dbReference>
<evidence type="ECO:0000313" key="2">
    <source>
        <dbReference type="Proteomes" id="UP000272428"/>
    </source>
</evidence>
<dbReference type="AlphaFoldDB" id="A0A495S7V9"/>
<reference evidence="1 2" key="1">
    <citation type="submission" date="2018-10" db="EMBL/GenBank/DDBJ databases">
        <title>Genomic Encyclopedia of Archaeal and Bacterial Type Strains, Phase II (KMG-II): from individual species to whole genera.</title>
        <authorList>
            <person name="Goeker M."/>
        </authorList>
    </citation>
    <scope>NUCLEOTIDE SEQUENCE [LARGE SCALE GENOMIC DNA]</scope>
    <source>
        <strain evidence="1 2">DSM 14219</strain>
    </source>
</reference>
<organism evidence="1 2">
    <name type="scientific">Chryseobacterium defluvii</name>
    <dbReference type="NCBI Taxonomy" id="160396"/>
    <lineage>
        <taxon>Bacteria</taxon>
        <taxon>Pseudomonadati</taxon>
        <taxon>Bacteroidota</taxon>
        <taxon>Flavobacteriia</taxon>
        <taxon>Flavobacteriales</taxon>
        <taxon>Weeksellaceae</taxon>
        <taxon>Chryseobacterium group</taxon>
        <taxon>Chryseobacterium</taxon>
    </lineage>
</organism>
<dbReference type="PANTHER" id="PTHR34204">
    <property type="entry name" value="RNA-BINDING ASCH DOMAIN PROTEIN"/>
    <property type="match status" value="1"/>
</dbReference>
<proteinExistence type="predicted"/>
<comment type="caution">
    <text evidence="1">The sequence shown here is derived from an EMBL/GenBank/DDBJ whole genome shotgun (WGS) entry which is preliminary data.</text>
</comment>
<sequence length="230" mass="27326">MSLSLKALFLSMSKTNLFENYIPLFSEKWKDKYSSVLAEEHLQNIEKNILKFKNGTLDWDLPYFNEEIPVNREDGFTTFIKILESSDPNERIVQQLENISFEHWLNIMGQRITPASVRDETAIPPLKNTLIESCTKLFNDEMTIAQRAWEKHVGRMDDPFWGEVKGNNRQKQEKVMERINYIIDHKTWWNVFFHYKHELVFEIREKEGHGIRWSHGGTQLIGFLETFINE</sequence>